<keyword evidence="1" id="KW-0812">Transmembrane</keyword>
<dbReference type="EMBL" id="AKFT01000098">
    <property type="protein sequence ID" value="EJF45354.1"/>
    <property type="molecule type" value="Genomic_DNA"/>
</dbReference>
<keyword evidence="1" id="KW-0472">Membrane</keyword>
<gene>
    <name evidence="2" type="ORF">HMPREF1318_0919</name>
</gene>
<evidence type="ECO:0000256" key="1">
    <source>
        <dbReference type="SAM" id="Phobius"/>
    </source>
</evidence>
<dbReference type="AlphaFoldDB" id="J0NEA4"/>
<evidence type="ECO:0000313" key="2">
    <source>
        <dbReference type="EMBL" id="EJF45354.1"/>
    </source>
</evidence>
<organism evidence="2 3">
    <name type="scientific">Actinomyces massiliensis F0489</name>
    <dbReference type="NCBI Taxonomy" id="1125718"/>
    <lineage>
        <taxon>Bacteria</taxon>
        <taxon>Bacillati</taxon>
        <taxon>Actinomycetota</taxon>
        <taxon>Actinomycetes</taxon>
        <taxon>Actinomycetales</taxon>
        <taxon>Actinomycetaceae</taxon>
        <taxon>Actinomyces</taxon>
    </lineage>
</organism>
<comment type="caution">
    <text evidence="2">The sequence shown here is derived from an EMBL/GenBank/DDBJ whole genome shotgun (WGS) entry which is preliminary data.</text>
</comment>
<protein>
    <submittedName>
        <fullName evidence="2">Uncharacterized protein</fullName>
    </submittedName>
</protein>
<evidence type="ECO:0000313" key="3">
    <source>
        <dbReference type="Proteomes" id="UP000002941"/>
    </source>
</evidence>
<keyword evidence="1" id="KW-1133">Transmembrane helix</keyword>
<accession>J0NEA4</accession>
<name>J0NEA4_9ACTO</name>
<keyword evidence="3" id="KW-1185">Reference proteome</keyword>
<feature type="transmembrane region" description="Helical" evidence="1">
    <location>
        <begin position="37"/>
        <end position="58"/>
    </location>
</feature>
<dbReference type="Proteomes" id="UP000002941">
    <property type="component" value="Unassembled WGS sequence"/>
</dbReference>
<proteinExistence type="predicted"/>
<dbReference type="PATRIC" id="fig|1125718.3.peg.1249"/>
<feature type="transmembrane region" description="Helical" evidence="1">
    <location>
        <begin position="70"/>
        <end position="94"/>
    </location>
</feature>
<sequence length="103" mass="10994">MGTVVLRLPEQSEEIRLRVLVGATKLKIIRDRARRELVPVLAGTAIGSGVALMTTSLIATSAPGSREFTILTLGALIGGIVMWVIRQATFALILSSHLKRASS</sequence>
<reference evidence="2 3" key="1">
    <citation type="submission" date="2012-05" db="EMBL/GenBank/DDBJ databases">
        <authorList>
            <person name="Harkins D.M."/>
            <person name="Madupu R."/>
            <person name="Durkin A.S."/>
            <person name="Torralba M."/>
            <person name="Methe B."/>
            <person name="Sutton G.G."/>
            <person name="Nelson K.E."/>
        </authorList>
    </citation>
    <scope>NUCLEOTIDE SEQUENCE [LARGE SCALE GENOMIC DNA]</scope>
    <source>
        <strain evidence="2 3">F0489</strain>
    </source>
</reference>